<dbReference type="PANTHER" id="PTHR43666">
    <property type="entry name" value="TLDD PROTEIN"/>
    <property type="match status" value="1"/>
</dbReference>
<feature type="domain" description="Metalloprotease TldD/E C-terminal" evidence="1">
    <location>
        <begin position="221"/>
        <end position="443"/>
    </location>
</feature>
<dbReference type="PANTHER" id="PTHR43666:SF1">
    <property type="entry name" value="CONSERVED PROTEIN"/>
    <property type="match status" value="1"/>
</dbReference>
<protein>
    <submittedName>
        <fullName evidence="2">Zn-dependent protease</fullName>
    </submittedName>
</protein>
<dbReference type="GO" id="GO:0008237">
    <property type="term" value="F:metallopeptidase activity"/>
    <property type="evidence" value="ECO:0007669"/>
    <property type="project" value="InterPro"/>
</dbReference>
<dbReference type="PATRIC" id="fig|587753.9.peg.1951"/>
<reference evidence="2 3" key="1">
    <citation type="submission" date="2014-10" db="EMBL/GenBank/DDBJ databases">
        <title>Draft genome sequence of Pseudomonas chlororaphis EA105.</title>
        <authorList>
            <person name="McCully L.M."/>
            <person name="Bitzer A.S."/>
            <person name="Spence C."/>
            <person name="Bais H."/>
            <person name="Silby M.W."/>
        </authorList>
    </citation>
    <scope>NUCLEOTIDE SEQUENCE [LARGE SCALE GENOMIC DNA]</scope>
    <source>
        <strain evidence="2 3">EA105</strain>
    </source>
</reference>
<gene>
    <name evidence="2" type="ORF">NZ35_03855</name>
</gene>
<keyword evidence="2" id="KW-0645">Protease</keyword>
<keyword evidence="2" id="KW-0378">Hydrolase</keyword>
<dbReference type="Pfam" id="PF19289">
    <property type="entry name" value="PmbA_TldD_3rd"/>
    <property type="match status" value="1"/>
</dbReference>
<accession>A0A0A6DE99</accession>
<dbReference type="EMBL" id="JSFK01000002">
    <property type="protein sequence ID" value="KHA74213.1"/>
    <property type="molecule type" value="Genomic_DNA"/>
</dbReference>
<name>A0A0A6DE99_9PSED</name>
<dbReference type="SUPFAM" id="SSF111283">
    <property type="entry name" value="Putative modulator of DNA gyrase, PmbA/TldD"/>
    <property type="match status" value="1"/>
</dbReference>
<dbReference type="InterPro" id="IPR045569">
    <property type="entry name" value="Metalloprtase-TldD/E_C"/>
</dbReference>
<organism evidence="2 3">
    <name type="scientific">Pseudomonas chlororaphis</name>
    <dbReference type="NCBI Taxonomy" id="587753"/>
    <lineage>
        <taxon>Bacteria</taxon>
        <taxon>Pseudomonadati</taxon>
        <taxon>Pseudomonadota</taxon>
        <taxon>Gammaproteobacteria</taxon>
        <taxon>Pseudomonadales</taxon>
        <taxon>Pseudomonadaceae</taxon>
        <taxon>Pseudomonas</taxon>
    </lineage>
</organism>
<evidence type="ECO:0000313" key="3">
    <source>
        <dbReference type="Proteomes" id="UP000030564"/>
    </source>
</evidence>
<evidence type="ECO:0000259" key="1">
    <source>
        <dbReference type="Pfam" id="PF19289"/>
    </source>
</evidence>
<evidence type="ECO:0000313" key="2">
    <source>
        <dbReference type="EMBL" id="KHA74213.1"/>
    </source>
</evidence>
<sequence length="445" mass="48441">MSISKSQSDAFKVMVEWLRDSVREPEQFTLSFAAESSAFVRFNHAKVRQAGQVQQANIVLKLINDGRHADLQVTLSGDQEGDLQRLAEGLQQLRETLPLLPQDPYLLLNHNGWQSQNVQEHPLPDTEQVVDEICAAAEGLDLVGFYAAGPISRGFASSSGAFGWHQANSFNFDFSLFHENGEAVKASYAGHDWSSEGFAKRFQQAREQLEFLGRPLRTLAPGQYRAYLAPAALEEIMGMLSWGGFSAQSIASKSSPLQKLYVGDQAFSPLVSLDEKVSESLSPAFSGEGYPRSDLRLIVEGRAGDQLVGSRSAAEYGLTANGAGGGEMPSALNMAAGDLSQAEILKQLGTGLYISNLWYLNYSDQPAARMTGMTRFATFWVENGEIQAPVSTMRFDDSAYSLLGSQLEALTAERELLLSASTYSQRNTSSALLPGALVSRLTLTL</sequence>
<dbReference type="InterPro" id="IPR036059">
    <property type="entry name" value="TldD/PmbA_sf"/>
</dbReference>
<dbReference type="AlphaFoldDB" id="A0A0A6DE99"/>
<dbReference type="GO" id="GO:0006508">
    <property type="term" value="P:proteolysis"/>
    <property type="evidence" value="ECO:0007669"/>
    <property type="project" value="UniProtKB-KW"/>
</dbReference>
<comment type="caution">
    <text evidence="2">The sequence shown here is derived from an EMBL/GenBank/DDBJ whole genome shotgun (WGS) entry which is preliminary data.</text>
</comment>
<dbReference type="Proteomes" id="UP000030564">
    <property type="component" value="Unassembled WGS sequence"/>
</dbReference>
<dbReference type="OrthoDB" id="9763230at2"/>
<proteinExistence type="predicted"/>